<evidence type="ECO:0000313" key="1">
    <source>
        <dbReference type="EMBL" id="KAJ9483939.1"/>
    </source>
</evidence>
<keyword evidence="2" id="KW-1185">Reference proteome</keyword>
<reference evidence="1" key="1">
    <citation type="submission" date="2015-06" db="EMBL/GenBank/DDBJ databases">
        <authorList>
            <person name="Nguyen H."/>
        </authorList>
    </citation>
    <scope>NUCLEOTIDE SEQUENCE</scope>
    <source>
        <strain evidence="1">DAOM 180753</strain>
    </source>
</reference>
<evidence type="ECO:0000313" key="2">
    <source>
        <dbReference type="Proteomes" id="UP001227192"/>
    </source>
</evidence>
<gene>
    <name evidence="1" type="ORF">VN97_g9458</name>
</gene>
<name>A0AAI9TBK6_PENTH</name>
<dbReference type="EMBL" id="LACB01000383">
    <property type="protein sequence ID" value="KAJ9483939.1"/>
    <property type="molecule type" value="Genomic_DNA"/>
</dbReference>
<protein>
    <submittedName>
        <fullName evidence="1">Uncharacterized protein</fullName>
    </submittedName>
</protein>
<dbReference type="Proteomes" id="UP001227192">
    <property type="component" value="Unassembled WGS sequence"/>
</dbReference>
<proteinExistence type="predicted"/>
<sequence length="131" mass="15215">MSVMTSFVSFVSFVSLNHPVVHKFHGPTPIAACQSKALGLYYREYRGDRGDRENCEYLVAFYSSRYSALEINDLVSGQTTFRFTFSTPPRCLLCHEPPKRKYQANPGKKKKKMQRKRDDLCRLHKIHIILI</sequence>
<accession>A0AAI9TBK6</accession>
<reference evidence="1" key="2">
    <citation type="journal article" date="2016" name="Fungal Biol.">
        <title>Ochratoxin A production by Penicillium thymicola.</title>
        <authorList>
            <person name="Nguyen H.D.T."/>
            <person name="McMullin D.R."/>
            <person name="Ponomareva E."/>
            <person name="Riley R."/>
            <person name="Pomraning K.R."/>
            <person name="Baker S.E."/>
            <person name="Seifert K.A."/>
        </authorList>
    </citation>
    <scope>NUCLEOTIDE SEQUENCE</scope>
    <source>
        <strain evidence="1">DAOM 180753</strain>
    </source>
</reference>
<comment type="caution">
    <text evidence="1">The sequence shown here is derived from an EMBL/GenBank/DDBJ whole genome shotgun (WGS) entry which is preliminary data.</text>
</comment>
<dbReference type="AlphaFoldDB" id="A0AAI9TBK6"/>
<organism evidence="1 2">
    <name type="scientific">Penicillium thymicola</name>
    <dbReference type="NCBI Taxonomy" id="293382"/>
    <lineage>
        <taxon>Eukaryota</taxon>
        <taxon>Fungi</taxon>
        <taxon>Dikarya</taxon>
        <taxon>Ascomycota</taxon>
        <taxon>Pezizomycotina</taxon>
        <taxon>Eurotiomycetes</taxon>
        <taxon>Eurotiomycetidae</taxon>
        <taxon>Eurotiales</taxon>
        <taxon>Aspergillaceae</taxon>
        <taxon>Penicillium</taxon>
    </lineage>
</organism>